<evidence type="ECO:0000313" key="3">
    <source>
        <dbReference type="Proteomes" id="UP000327478"/>
    </source>
</evidence>
<evidence type="ECO:0000313" key="2">
    <source>
        <dbReference type="EMBL" id="QGA11569.1"/>
    </source>
</evidence>
<accession>A0A5Q0P374</accession>
<dbReference type="EMBL" id="WITK01000005">
    <property type="protein sequence ID" value="MQW91711.1"/>
    <property type="molecule type" value="Genomic_DNA"/>
</dbReference>
<evidence type="ECO:0000313" key="4">
    <source>
        <dbReference type="Proteomes" id="UP000480556"/>
    </source>
</evidence>
<evidence type="ECO:0000313" key="1">
    <source>
        <dbReference type="EMBL" id="MQW91711.1"/>
    </source>
</evidence>
<dbReference type="RefSeq" id="WP_153372021.1">
    <property type="nucleotide sequence ID" value="NZ_CP045650.1"/>
</dbReference>
<dbReference type="Proteomes" id="UP000327478">
    <property type="component" value="Chromosome"/>
</dbReference>
<keyword evidence="3" id="KW-1185">Reference proteome</keyword>
<proteinExistence type="predicted"/>
<reference evidence="3 4" key="1">
    <citation type="submission" date="2019-10" db="EMBL/GenBank/DDBJ databases">
        <authorList>
            <person name="Dong K."/>
        </authorList>
    </citation>
    <scope>NUCLEOTIDE SEQUENCE [LARGE SCALE GENOMIC DNA]</scope>
    <source>
        <strain evidence="3">dk386</strain>
        <strain evidence="2">Dk386</strain>
        <strain evidence="1">Dk771</strain>
        <strain evidence="4">dk771</strain>
    </source>
</reference>
<name>A0A5Q0P374_9GAMM</name>
<protein>
    <submittedName>
        <fullName evidence="1">Uncharacterized protein</fullName>
    </submittedName>
</protein>
<gene>
    <name evidence="2" type="ORF">GFH30_09280</name>
    <name evidence="1" type="ORF">GHJ48_04770</name>
</gene>
<dbReference type="AlphaFoldDB" id="A0A5Q0P374"/>
<dbReference type="Proteomes" id="UP000480556">
    <property type="component" value="Unassembled WGS sequence"/>
</dbReference>
<dbReference type="EMBL" id="CP045650">
    <property type="protein sequence ID" value="QGA11569.1"/>
    <property type="molecule type" value="Genomic_DNA"/>
</dbReference>
<organism evidence="1 4">
    <name type="scientific">Acinetobacter wanghuae</name>
    <dbReference type="NCBI Taxonomy" id="2662362"/>
    <lineage>
        <taxon>Bacteria</taxon>
        <taxon>Pseudomonadati</taxon>
        <taxon>Pseudomonadota</taxon>
        <taxon>Gammaproteobacteria</taxon>
        <taxon>Moraxellales</taxon>
        <taxon>Moraxellaceae</taxon>
        <taxon>Acinetobacter</taxon>
    </lineage>
</organism>
<sequence length="141" mass="16585">MNKIEYITGKPYHVQNDSGTTDQYRVVRKTPDLIGAYIVERVASQPGHLQVVYMTQYLQNIELARSVIKKGTVEYTHYYLNCQRDFQNNTQLNNQYFESQEVGNGIFEYDAEYNEITPVYATYRDLTQICKHRYPDQHTAI</sequence>